<dbReference type="SUPFAM" id="SSF143011">
    <property type="entry name" value="RelE-like"/>
    <property type="match status" value="1"/>
</dbReference>
<evidence type="ECO:0000313" key="1">
    <source>
        <dbReference type="EMBL" id="PJC81599.1"/>
    </source>
</evidence>
<dbReference type="AlphaFoldDB" id="A0A2M8GMA3"/>
<dbReference type="EMBL" id="PFQK01000062">
    <property type="protein sequence ID" value="PJC81599.1"/>
    <property type="molecule type" value="Genomic_DNA"/>
</dbReference>
<dbReference type="InterPro" id="IPR007711">
    <property type="entry name" value="HigB-1"/>
</dbReference>
<reference evidence="2" key="1">
    <citation type="submission" date="2017-09" db="EMBL/GenBank/DDBJ databases">
        <title>Depth-based differentiation of microbial function through sediment-hosted aquifers and enrichment of novel symbionts in the deep terrestrial subsurface.</title>
        <authorList>
            <person name="Probst A.J."/>
            <person name="Ladd B."/>
            <person name="Jarett J.K."/>
            <person name="Geller-Mcgrath D.E."/>
            <person name="Sieber C.M.K."/>
            <person name="Emerson J.B."/>
            <person name="Anantharaman K."/>
            <person name="Thomas B.C."/>
            <person name="Malmstrom R."/>
            <person name="Stieglmeier M."/>
            <person name="Klingl A."/>
            <person name="Woyke T."/>
            <person name="Ryan C.M."/>
            <person name="Banfield J.F."/>
        </authorList>
    </citation>
    <scope>NUCLEOTIDE SEQUENCE [LARGE SCALE GENOMIC DNA]</scope>
</reference>
<dbReference type="Gene3D" id="3.30.2310.20">
    <property type="entry name" value="RelE-like"/>
    <property type="match status" value="1"/>
</dbReference>
<dbReference type="Pfam" id="PF05015">
    <property type="entry name" value="HigB-like_toxin"/>
    <property type="match status" value="1"/>
</dbReference>
<sequence length="85" mass="10333">MIIYYSSKFAKEYKRLPLSIKKLAEKKEKMFRKDPYNPSLKTHQLSGKLNSYLSFSINYQYRIIFEFVNTKEVWFHSIGTHQIYK</sequence>
<organism evidence="1 2">
    <name type="scientific">Candidatus Roizmanbacteria bacterium CG_4_8_14_3_um_filter_36_10</name>
    <dbReference type="NCBI Taxonomy" id="1974834"/>
    <lineage>
        <taxon>Bacteria</taxon>
        <taxon>Candidatus Roizmaniibacteriota</taxon>
    </lineage>
</organism>
<gene>
    <name evidence="1" type="ORF">CO007_03805</name>
</gene>
<dbReference type="Proteomes" id="UP000229370">
    <property type="component" value="Unassembled WGS sequence"/>
</dbReference>
<dbReference type="InterPro" id="IPR035093">
    <property type="entry name" value="RelE/ParE_toxin_dom_sf"/>
</dbReference>
<proteinExistence type="predicted"/>
<protein>
    <submittedName>
        <fullName evidence="1">Type II toxin-antitoxin system mRNA interferase toxin, RelE/StbE family</fullName>
    </submittedName>
</protein>
<evidence type="ECO:0000313" key="2">
    <source>
        <dbReference type="Proteomes" id="UP000229370"/>
    </source>
</evidence>
<name>A0A2M8GMA3_9BACT</name>
<accession>A0A2M8GMA3</accession>
<comment type="caution">
    <text evidence="1">The sequence shown here is derived from an EMBL/GenBank/DDBJ whole genome shotgun (WGS) entry which is preliminary data.</text>
</comment>